<keyword evidence="3" id="KW-1185">Reference proteome</keyword>
<evidence type="ECO:0000313" key="3">
    <source>
        <dbReference type="Proteomes" id="UP000268553"/>
    </source>
</evidence>
<gene>
    <name evidence="2" type="ORF">D7D48_01470</name>
</gene>
<evidence type="ECO:0000256" key="1">
    <source>
        <dbReference type="SAM" id="Phobius"/>
    </source>
</evidence>
<dbReference type="RefSeq" id="WP_125229610.1">
    <property type="nucleotide sequence ID" value="NZ_RWJI01000001.1"/>
</dbReference>
<feature type="transmembrane region" description="Helical" evidence="1">
    <location>
        <begin position="54"/>
        <end position="72"/>
    </location>
</feature>
<dbReference type="Proteomes" id="UP000268553">
    <property type="component" value="Unassembled WGS sequence"/>
</dbReference>
<dbReference type="AlphaFoldDB" id="A0A3R8Q292"/>
<dbReference type="EMBL" id="RWJI01000001">
    <property type="protein sequence ID" value="RRQ51597.1"/>
    <property type="molecule type" value="Genomic_DNA"/>
</dbReference>
<proteinExistence type="predicted"/>
<comment type="caution">
    <text evidence="2">The sequence shown here is derived from an EMBL/GenBank/DDBJ whole genome shotgun (WGS) entry which is preliminary data.</text>
</comment>
<keyword evidence="1" id="KW-1133">Transmembrane helix</keyword>
<organism evidence="2 3">
    <name type="scientific">Sphingorhabdus wooponensis</name>
    <dbReference type="NCBI Taxonomy" id="940136"/>
    <lineage>
        <taxon>Bacteria</taxon>
        <taxon>Pseudomonadati</taxon>
        <taxon>Pseudomonadota</taxon>
        <taxon>Alphaproteobacteria</taxon>
        <taxon>Sphingomonadales</taxon>
        <taxon>Sphingomonadaceae</taxon>
        <taxon>Sphingorhabdus</taxon>
    </lineage>
</organism>
<protein>
    <submittedName>
        <fullName evidence="2">Uncharacterized protein</fullName>
    </submittedName>
</protein>
<keyword evidence="1" id="KW-0812">Transmembrane</keyword>
<name>A0A3R8Q292_9SPHN</name>
<evidence type="ECO:0000313" key="2">
    <source>
        <dbReference type="EMBL" id="RRQ51597.1"/>
    </source>
</evidence>
<feature type="transmembrane region" description="Helical" evidence="1">
    <location>
        <begin position="27"/>
        <end position="45"/>
    </location>
</feature>
<keyword evidence="1" id="KW-0472">Membrane</keyword>
<reference evidence="2 3" key="1">
    <citation type="submission" date="2018-12" db="EMBL/GenBank/DDBJ databases">
        <authorList>
            <person name="Kim S.-J."/>
            <person name="Jung G.-Y."/>
        </authorList>
    </citation>
    <scope>NUCLEOTIDE SEQUENCE [LARGE SCALE GENOMIC DNA]</scope>
    <source>
        <strain evidence="2 3">03SU3-P</strain>
    </source>
</reference>
<sequence length="73" mass="7827">MANMIAFLLGLIALVMAFIGFIPLLGWLNWLIILIAGLGAAFGFLSDKNAGRNFCLLVMAICALRLWMGGGII</sequence>
<accession>A0A3R8Q292</accession>